<evidence type="ECO:0000256" key="7">
    <source>
        <dbReference type="ARBA" id="ARBA00022838"/>
    </source>
</evidence>
<dbReference type="Pfam" id="PF12348">
    <property type="entry name" value="CLASP_N"/>
    <property type="match status" value="1"/>
</dbReference>
<evidence type="ECO:0000313" key="14">
    <source>
        <dbReference type="Ensembl" id="ENSHHUP00000047240.1"/>
    </source>
</evidence>
<dbReference type="GeneTree" id="ENSGT00940000154817"/>
<keyword evidence="10" id="KW-0131">Cell cycle</keyword>
<dbReference type="Proteomes" id="UP000314982">
    <property type="component" value="Unassembled WGS sequence"/>
</dbReference>
<sequence length="1056" mass="116437">MATSGIAVIRLIIRHTHYPRLIPIVTSSCQSKSVAVRRRCFEFLDLLLQEWQTSSLERNVTVLTETIKKGVHDADSEARSVARKCYWTFHGHFSREAEQLFQALESSYQKALQSHMKSSDSILSLPASDRSSSSSQESLNRPQSAKSSMGNTVTRTKAAPSRAPSTPGSLQRSRSDVDVNAAATASAKTRMTPVPASPAPFSAASALPPGSYASLGEPKTYVLSLCLCVGVGASPSVTDSRGRSRAKMVSVSQPGSRSGSPGRLLSHTYGRIPRATGATTPADRRPKVPRSHGCSRDTSPDRSARSRIPRPSMSQGCSRDTSRESSRDTSPARGFSPLGEYCIARISASVNAMRILNTGTEVEAAVADALLLGDARNNKRRPVRRRYESPGIYSDDDANSDASSACSERSYGSRNGGPPHYMRQTEDVAEVLNHCASSNWSERKEGLLGLQNLLISQRILSRVELKRLCEIFTRMFADPHSKVFSMFLETLVDFITLHREDVQDWLFVLLTQLLKKMGADLLGSVQAKVQKALDVTRDSFPFDQQFNILMRFIVDQTQTPNLKVKVAILRYIECLARQMDPADFVNSSETRLAVSRIITWTTEPKSSDVRKAAQVVLIALFELNTPEFTMLLGALPKTFQDGATKLLHSHLRNSSNTGASPSSNMGRTPPPPRHPSSRSSPLTSPTNCSHGGGLSPSMLEYDTENLNTDQIFSSLRGVTEAIQNFSFRSQEDLMEPGRGKREDTVRGFEGGSEQGPGGRTALDNKTSLLNTPSPRSFSGPRGRDYNPYNYTDTISAYDKAALRETVYEDDVEQLRDGEAFSRVGELLKELSNPSERSEERRGALVELLKIAREDSLAVWEEHFKTMLLLLLETLSDQDHTIRALALRVLKEILRNQPARFKNYAELTIMKTLEAHKDSHKEVVRAAEESASTLAGSIHPEQCIKVLCPIVQTADYPINLASIKMQTKVIERITKESLHQLLPDIIPGLLQGYDNTESSVRKASVFCLVAVYSVIGEELKPYLAQLTGSKMKLLNLYIKRAQTSTSNSSSSSDISSY</sequence>
<evidence type="ECO:0000313" key="15">
    <source>
        <dbReference type="Proteomes" id="UP000314982"/>
    </source>
</evidence>
<evidence type="ECO:0000256" key="12">
    <source>
        <dbReference type="SAM" id="MobiDB-lite"/>
    </source>
</evidence>
<feature type="domain" description="TOG" evidence="13">
    <location>
        <begin position="420"/>
        <end position="657"/>
    </location>
</feature>
<dbReference type="GO" id="GO:0045180">
    <property type="term" value="C:basal cortex"/>
    <property type="evidence" value="ECO:0007669"/>
    <property type="project" value="TreeGrafter"/>
</dbReference>
<reference evidence="15" key="1">
    <citation type="submission" date="2018-06" db="EMBL/GenBank/DDBJ databases">
        <title>Genome assembly of Danube salmon.</title>
        <authorList>
            <person name="Macqueen D.J."/>
            <person name="Gundappa M.K."/>
        </authorList>
    </citation>
    <scope>NUCLEOTIDE SEQUENCE [LARGE SCALE GENOMIC DNA]</scope>
</reference>
<evidence type="ECO:0000256" key="10">
    <source>
        <dbReference type="ARBA" id="ARBA00023306"/>
    </source>
</evidence>
<dbReference type="GO" id="GO:0040001">
    <property type="term" value="P:establishment of mitotic spindle localization"/>
    <property type="evidence" value="ECO:0007669"/>
    <property type="project" value="TreeGrafter"/>
</dbReference>
<feature type="compositionally biased region" description="Low complexity" evidence="12">
    <location>
        <begin position="677"/>
        <end position="686"/>
    </location>
</feature>
<dbReference type="GO" id="GO:0000776">
    <property type="term" value="C:kinetochore"/>
    <property type="evidence" value="ECO:0007669"/>
    <property type="project" value="UniProtKB-KW"/>
</dbReference>
<feature type="compositionally biased region" description="Low complexity" evidence="12">
    <location>
        <begin position="249"/>
        <end position="266"/>
    </location>
</feature>
<feature type="compositionally biased region" description="Basic and acidic residues" evidence="12">
    <location>
        <begin position="294"/>
        <end position="304"/>
    </location>
</feature>
<dbReference type="FunFam" id="1.25.10.10:FF:000001">
    <property type="entry name" value="CLIP-associating protein 1 isoform 2"/>
    <property type="match status" value="1"/>
</dbReference>
<dbReference type="SUPFAM" id="SSF48371">
    <property type="entry name" value="ARM repeat"/>
    <property type="match status" value="1"/>
</dbReference>
<name>A0A4W5NCP5_9TELE</name>
<feature type="region of interest" description="Disordered" evidence="12">
    <location>
        <begin position="729"/>
        <end position="785"/>
    </location>
</feature>
<dbReference type="InterPro" id="IPR024395">
    <property type="entry name" value="CLASP_N_dom"/>
</dbReference>
<evidence type="ECO:0000256" key="2">
    <source>
        <dbReference type="ARBA" id="ARBA00004601"/>
    </source>
</evidence>
<feature type="compositionally biased region" description="Polar residues" evidence="12">
    <location>
        <begin position="140"/>
        <end position="155"/>
    </location>
</feature>
<dbReference type="Pfam" id="PF21040">
    <property type="entry name" value="CEP104-like_TOG"/>
    <property type="match status" value="1"/>
</dbReference>
<feature type="domain" description="TOG" evidence="13">
    <location>
        <begin position="813"/>
        <end position="1046"/>
    </location>
</feature>
<dbReference type="Ensembl" id="ENSHHUT00000048972.1">
    <property type="protein sequence ID" value="ENSHHUP00000047240.1"/>
    <property type="gene ID" value="ENSHHUG00000027867.1"/>
</dbReference>
<dbReference type="SMART" id="SM01349">
    <property type="entry name" value="TOG"/>
    <property type="match status" value="2"/>
</dbReference>
<keyword evidence="11" id="KW-0137">Centromere</keyword>
<feature type="compositionally biased region" description="Polar residues" evidence="12">
    <location>
        <begin position="163"/>
        <end position="172"/>
    </location>
</feature>
<dbReference type="InterPro" id="IPR034085">
    <property type="entry name" value="TOG"/>
</dbReference>
<dbReference type="AlphaFoldDB" id="A0A4W5NCP5"/>
<evidence type="ECO:0000256" key="3">
    <source>
        <dbReference type="ARBA" id="ARBA00004629"/>
    </source>
</evidence>
<evidence type="ECO:0000256" key="9">
    <source>
        <dbReference type="ARBA" id="ARBA00023212"/>
    </source>
</evidence>
<evidence type="ECO:0000256" key="6">
    <source>
        <dbReference type="ARBA" id="ARBA00022737"/>
    </source>
</evidence>
<proteinExistence type="predicted"/>
<feature type="region of interest" description="Disordered" evidence="12">
    <location>
        <begin position="234"/>
        <end position="334"/>
    </location>
</feature>
<evidence type="ECO:0000256" key="8">
    <source>
        <dbReference type="ARBA" id="ARBA00023034"/>
    </source>
</evidence>
<dbReference type="GO" id="GO:0005815">
    <property type="term" value="C:microtubule organizing center"/>
    <property type="evidence" value="ECO:0007669"/>
    <property type="project" value="TreeGrafter"/>
</dbReference>
<dbReference type="InterPro" id="IPR057546">
    <property type="entry name" value="HEAT_GCN1"/>
</dbReference>
<feature type="region of interest" description="Disordered" evidence="12">
    <location>
        <begin position="652"/>
        <end position="700"/>
    </location>
</feature>
<gene>
    <name evidence="14" type="primary">CLASP1</name>
</gene>
<protein>
    <submittedName>
        <fullName evidence="14">Cytoplasmic linker associated protein 1</fullName>
    </submittedName>
</protein>
<evidence type="ECO:0000256" key="5">
    <source>
        <dbReference type="ARBA" id="ARBA00022490"/>
    </source>
</evidence>
<evidence type="ECO:0000256" key="1">
    <source>
        <dbReference type="ARBA" id="ARBA00004300"/>
    </source>
</evidence>
<dbReference type="GO" id="GO:0005876">
    <property type="term" value="C:spindle microtubule"/>
    <property type="evidence" value="ECO:0007669"/>
    <property type="project" value="TreeGrafter"/>
</dbReference>
<reference evidence="14" key="2">
    <citation type="submission" date="2025-08" db="UniProtKB">
        <authorList>
            <consortium name="Ensembl"/>
        </authorList>
    </citation>
    <scope>IDENTIFICATION</scope>
</reference>
<dbReference type="GO" id="GO:0005881">
    <property type="term" value="C:cytoplasmic microtubule"/>
    <property type="evidence" value="ECO:0007669"/>
    <property type="project" value="TreeGrafter"/>
</dbReference>
<dbReference type="PANTHER" id="PTHR21567">
    <property type="entry name" value="CLASP"/>
    <property type="match status" value="1"/>
</dbReference>
<feature type="compositionally biased region" description="Basic and acidic residues" evidence="12">
    <location>
        <begin position="729"/>
        <end position="746"/>
    </location>
</feature>
<feature type="compositionally biased region" description="Low complexity" evidence="12">
    <location>
        <begin position="121"/>
        <end position="139"/>
    </location>
</feature>
<dbReference type="GO" id="GO:0072686">
    <property type="term" value="C:mitotic spindle"/>
    <property type="evidence" value="ECO:0007669"/>
    <property type="project" value="TreeGrafter"/>
</dbReference>
<evidence type="ECO:0000256" key="11">
    <source>
        <dbReference type="ARBA" id="ARBA00023328"/>
    </source>
</evidence>
<keyword evidence="9" id="KW-0206">Cytoskeleton</keyword>
<keyword evidence="4" id="KW-0158">Chromosome</keyword>
<reference evidence="14" key="3">
    <citation type="submission" date="2025-09" db="UniProtKB">
        <authorList>
            <consortium name="Ensembl"/>
        </authorList>
    </citation>
    <scope>IDENTIFICATION</scope>
</reference>
<evidence type="ECO:0000256" key="4">
    <source>
        <dbReference type="ARBA" id="ARBA00022454"/>
    </source>
</evidence>
<dbReference type="InterPro" id="IPR016024">
    <property type="entry name" value="ARM-type_fold"/>
</dbReference>
<evidence type="ECO:0000259" key="13">
    <source>
        <dbReference type="SMART" id="SM01349"/>
    </source>
</evidence>
<keyword evidence="15" id="KW-1185">Reference proteome</keyword>
<keyword evidence="7" id="KW-0995">Kinetochore</keyword>
<comment type="subcellular location">
    <subcellularLocation>
        <location evidence="3">Chromosome</location>
        <location evidence="3">Centromere</location>
        <location evidence="3">Kinetochore</location>
    </subcellularLocation>
    <subcellularLocation>
        <location evidence="1">Cytoplasm</location>
        <location evidence="1">Cytoskeleton</location>
        <location evidence="1">Microtubule organizing center</location>
        <location evidence="1">Centrosome</location>
    </subcellularLocation>
    <subcellularLocation>
        <location evidence="2">Golgi apparatus</location>
        <location evidence="2">trans-Golgi network</location>
    </subcellularLocation>
</comment>
<organism evidence="14 15">
    <name type="scientific">Hucho hucho</name>
    <name type="common">huchen</name>
    <dbReference type="NCBI Taxonomy" id="62062"/>
    <lineage>
        <taxon>Eukaryota</taxon>
        <taxon>Metazoa</taxon>
        <taxon>Chordata</taxon>
        <taxon>Craniata</taxon>
        <taxon>Vertebrata</taxon>
        <taxon>Euteleostomi</taxon>
        <taxon>Actinopterygii</taxon>
        <taxon>Neopterygii</taxon>
        <taxon>Teleostei</taxon>
        <taxon>Protacanthopterygii</taxon>
        <taxon>Salmoniformes</taxon>
        <taxon>Salmonidae</taxon>
        <taxon>Salmoninae</taxon>
        <taxon>Hucho</taxon>
    </lineage>
</organism>
<dbReference type="PANTHER" id="PTHR21567:SF28">
    <property type="entry name" value="CLIP-ASSOCIATING PROTEIN 1"/>
    <property type="match status" value="1"/>
</dbReference>
<keyword evidence="8" id="KW-0333">Golgi apparatus</keyword>
<keyword evidence="5" id="KW-0963">Cytoplasm</keyword>
<feature type="region of interest" description="Disordered" evidence="12">
    <location>
        <begin position="119"/>
        <end position="200"/>
    </location>
</feature>
<feature type="region of interest" description="Disordered" evidence="12">
    <location>
        <begin position="382"/>
        <end position="422"/>
    </location>
</feature>
<dbReference type="FunFam" id="1.25.10.10:FF:000006">
    <property type="entry name" value="CLIP-associating protein 1 isoform 2"/>
    <property type="match status" value="1"/>
</dbReference>
<dbReference type="Gene3D" id="1.25.10.10">
    <property type="entry name" value="Leucine-rich Repeat Variant"/>
    <property type="match status" value="3"/>
</dbReference>
<dbReference type="GO" id="GO:0043515">
    <property type="term" value="F:kinetochore binding"/>
    <property type="evidence" value="ECO:0007669"/>
    <property type="project" value="TreeGrafter"/>
</dbReference>
<feature type="compositionally biased region" description="Polar residues" evidence="12">
    <location>
        <begin position="652"/>
        <end position="666"/>
    </location>
</feature>
<feature type="compositionally biased region" description="Gly residues" evidence="12">
    <location>
        <begin position="748"/>
        <end position="758"/>
    </location>
</feature>
<dbReference type="InterPro" id="IPR011989">
    <property type="entry name" value="ARM-like"/>
</dbReference>
<dbReference type="GO" id="GO:0008017">
    <property type="term" value="F:microtubule binding"/>
    <property type="evidence" value="ECO:0007669"/>
    <property type="project" value="TreeGrafter"/>
</dbReference>
<feature type="compositionally biased region" description="Polar residues" evidence="12">
    <location>
        <begin position="763"/>
        <end position="776"/>
    </location>
</feature>
<dbReference type="GO" id="GO:0090307">
    <property type="term" value="P:mitotic spindle assembly"/>
    <property type="evidence" value="ECO:0007669"/>
    <property type="project" value="TreeGrafter"/>
</dbReference>
<accession>A0A4W5NCP5</accession>
<dbReference type="Pfam" id="PF23271">
    <property type="entry name" value="HEAT_GCN1"/>
    <property type="match status" value="1"/>
</dbReference>
<keyword evidence="6" id="KW-0677">Repeat</keyword>